<name>A0ABS3X8X0_9ACTN</name>
<dbReference type="PANTHER" id="PTHR43156">
    <property type="entry name" value="STAGE II SPORULATION PROTEIN E-RELATED"/>
    <property type="match status" value="1"/>
</dbReference>
<evidence type="ECO:0000313" key="5">
    <source>
        <dbReference type="Proteomes" id="UP001519064"/>
    </source>
</evidence>
<keyword evidence="1" id="KW-0378">Hydrolase</keyword>
<dbReference type="InterPro" id="IPR000014">
    <property type="entry name" value="PAS"/>
</dbReference>
<evidence type="ECO:0000256" key="2">
    <source>
        <dbReference type="SAM" id="MobiDB-lite"/>
    </source>
</evidence>
<gene>
    <name evidence="4" type="ORF">ITI46_09090</name>
</gene>
<evidence type="ECO:0000256" key="1">
    <source>
        <dbReference type="ARBA" id="ARBA00022801"/>
    </source>
</evidence>
<dbReference type="InterPro" id="IPR000700">
    <property type="entry name" value="PAS-assoc_C"/>
</dbReference>
<dbReference type="SUPFAM" id="SSF55785">
    <property type="entry name" value="PYP-like sensor domain (PAS domain)"/>
    <property type="match status" value="1"/>
</dbReference>
<keyword evidence="5" id="KW-1185">Reference proteome</keyword>
<dbReference type="RefSeq" id="WP_209238928.1">
    <property type="nucleotide sequence ID" value="NZ_JADKMA010000033.1"/>
</dbReference>
<feature type="compositionally biased region" description="Low complexity" evidence="2">
    <location>
        <begin position="691"/>
        <end position="703"/>
    </location>
</feature>
<dbReference type="EMBL" id="JADKMA010000033">
    <property type="protein sequence ID" value="MBO8191831.1"/>
    <property type="molecule type" value="Genomic_DNA"/>
</dbReference>
<dbReference type="Pfam" id="PF08447">
    <property type="entry name" value="PAS_3"/>
    <property type="match status" value="1"/>
</dbReference>
<dbReference type="InterPro" id="IPR001932">
    <property type="entry name" value="PPM-type_phosphatase-like_dom"/>
</dbReference>
<dbReference type="CDD" id="cd00130">
    <property type="entry name" value="PAS"/>
    <property type="match status" value="1"/>
</dbReference>
<protein>
    <submittedName>
        <fullName evidence="4">SpoIIE family protein phosphatase</fullName>
    </submittedName>
</protein>
<comment type="caution">
    <text evidence="4">The sequence shown here is derived from an EMBL/GenBank/DDBJ whole genome shotgun (WGS) entry which is preliminary data.</text>
</comment>
<dbReference type="InterPro" id="IPR013655">
    <property type="entry name" value="PAS_fold_3"/>
</dbReference>
<evidence type="ECO:0000313" key="4">
    <source>
        <dbReference type="EMBL" id="MBO8191831.1"/>
    </source>
</evidence>
<dbReference type="PROSITE" id="PS50113">
    <property type="entry name" value="PAC"/>
    <property type="match status" value="1"/>
</dbReference>
<organism evidence="4 5">
    <name type="scientific">Streptomyces oryzae</name>
    <dbReference type="NCBI Taxonomy" id="1434886"/>
    <lineage>
        <taxon>Bacteria</taxon>
        <taxon>Bacillati</taxon>
        <taxon>Actinomycetota</taxon>
        <taxon>Actinomycetes</taxon>
        <taxon>Kitasatosporales</taxon>
        <taxon>Streptomycetaceae</taxon>
        <taxon>Streptomyces</taxon>
    </lineage>
</organism>
<sequence>MGAFSVPLLIEDRLVGTISTLLCGKPPPDRQEYAAELALVIGRRLAQIQAQCAGRPQVWRDGYGSEQRRRALAIAQVGTWEWEKATGVTMDDVGEDLVDLAGLTPRTWDHRPETWLARIHPDDRTAVVEGTKRAVDTRETFALEYRVLDANNQVHWVEQRGQFVYDESGVAERAYGTLADVTLRRGKLEWLTTLQELHPDPVFAMSMDNRVAWGNMVMRNQGAARGVTIVGAVPWEADEALAELGLQEMLARARAAGGTAITQELQILREPATGAMVAYSARAAQVGEYVTVMLEDITERKRAEEIERARARELWRTLKPKILPRLMAVTVAARHATGRSVEIGGSWYDAIQLSGGRVMLVSGSVTGGGLSEAITMGQLRATVAELAALDYPLAELMARLGESEVVTTALAGDLHPHLLLALYDATTGCLSLVSAAHPPPVLAAPALSPRTSDLHVGPGLGASPLAYEITHVDVPEGSLLALSTSGFTGGQTGGGSLHSEVTRLLQSASTFERETSLEEVCDALTDLVTDENREEDAAVLLSRLTRVPRERMAAWDLPWDPQSASSARRKIVAQVCEWGREDLVFTAELVVSELVGNVIRHTEQGPVRLRLLHLDHDLVIEVYDGSQSMPHMQPIRLMEESGRGLMMIGEMAAAMNGSWGARYTPDGKCIWVRLRQEEKESQGQGPAVPGLLSALEEATAAEE</sequence>
<dbReference type="InterPro" id="IPR035965">
    <property type="entry name" value="PAS-like_dom_sf"/>
</dbReference>
<accession>A0ABS3X8X0</accession>
<dbReference type="InterPro" id="IPR036457">
    <property type="entry name" value="PPM-type-like_dom_sf"/>
</dbReference>
<feature type="region of interest" description="Disordered" evidence="2">
    <location>
        <begin position="679"/>
        <end position="703"/>
    </location>
</feature>
<dbReference type="Gene3D" id="3.60.40.10">
    <property type="entry name" value="PPM-type phosphatase domain"/>
    <property type="match status" value="1"/>
</dbReference>
<dbReference type="Gene3D" id="2.10.70.100">
    <property type="match status" value="1"/>
</dbReference>
<reference evidence="4 5" key="1">
    <citation type="submission" date="2020-11" db="EMBL/GenBank/DDBJ databases">
        <title>Streptomyces spirodelae sp. nov., isolated from duckweed.</title>
        <authorList>
            <person name="Saimee Y."/>
            <person name="Duangmal K."/>
        </authorList>
    </citation>
    <scope>NUCLEOTIDE SEQUENCE [LARGE SCALE GENOMIC DNA]</scope>
    <source>
        <strain evidence="4 5">S16-07</strain>
    </source>
</reference>
<dbReference type="Pfam" id="PF07228">
    <property type="entry name" value="SpoIIE"/>
    <property type="match status" value="1"/>
</dbReference>
<dbReference type="Gene3D" id="3.30.450.20">
    <property type="entry name" value="PAS domain"/>
    <property type="match status" value="2"/>
</dbReference>
<dbReference type="SUPFAM" id="SSF55874">
    <property type="entry name" value="ATPase domain of HSP90 chaperone/DNA topoisomerase II/histidine kinase"/>
    <property type="match status" value="1"/>
</dbReference>
<dbReference type="Pfam" id="PF13581">
    <property type="entry name" value="HATPase_c_2"/>
    <property type="match status" value="1"/>
</dbReference>
<dbReference type="Proteomes" id="UP001519064">
    <property type="component" value="Unassembled WGS sequence"/>
</dbReference>
<dbReference type="PANTHER" id="PTHR43156:SF2">
    <property type="entry name" value="STAGE II SPORULATION PROTEIN E"/>
    <property type="match status" value="1"/>
</dbReference>
<dbReference type="InterPro" id="IPR052016">
    <property type="entry name" value="Bact_Sigma-Reg"/>
</dbReference>
<dbReference type="CDD" id="cd16936">
    <property type="entry name" value="HATPase_RsbW-like"/>
    <property type="match status" value="1"/>
</dbReference>
<dbReference type="InterPro" id="IPR036890">
    <property type="entry name" value="HATPase_C_sf"/>
</dbReference>
<dbReference type="InterPro" id="IPR003594">
    <property type="entry name" value="HATPase_dom"/>
</dbReference>
<proteinExistence type="predicted"/>
<dbReference type="Gene3D" id="3.30.565.10">
    <property type="entry name" value="Histidine kinase-like ATPase, C-terminal domain"/>
    <property type="match status" value="1"/>
</dbReference>
<evidence type="ECO:0000259" key="3">
    <source>
        <dbReference type="PROSITE" id="PS50113"/>
    </source>
</evidence>
<feature type="domain" description="PAC" evidence="3">
    <location>
        <begin position="141"/>
        <end position="193"/>
    </location>
</feature>